<keyword evidence="5" id="KW-1185">Reference proteome</keyword>
<dbReference type="InterPro" id="IPR003696">
    <property type="entry name" value="Carbtransf_dom"/>
</dbReference>
<dbReference type="InterPro" id="IPR038152">
    <property type="entry name" value="Carbam_trans_C_sf"/>
</dbReference>
<protein>
    <submittedName>
        <fullName evidence="4">Carbamoyltransferase</fullName>
    </submittedName>
</protein>
<dbReference type="Proteomes" id="UP001501532">
    <property type="component" value="Unassembled WGS sequence"/>
</dbReference>
<dbReference type="PANTHER" id="PTHR34847:SF1">
    <property type="entry name" value="NODULATION PROTEIN U"/>
    <property type="match status" value="1"/>
</dbReference>
<dbReference type="InterPro" id="IPR031730">
    <property type="entry name" value="Carbam_trans_C"/>
</dbReference>
<dbReference type="CDD" id="cd24098">
    <property type="entry name" value="ASKHA_NBD_TobZ_N"/>
    <property type="match status" value="1"/>
</dbReference>
<sequence>MYILGINSVYHESSACLLKDGNVVAAAEEERFNRIKHGKQARADNPDELPVNAIRFCLDKAGITLADVDHVTCAADPAEIKAVKDGGLPSPWDSAEKQSLFLGTLPNIPKKFAELGFTGDFHWVAHHTAHGASAYFASTFPDAAVLVVDALGDDAYSTRFYHGKGNELDCVQSVRYPASIGYLWELVSVFLGFGVYDAAKVMGLAAYGDPQRFAEGFARLAWTTDDGGFDMRHDVLNFSDILYYPPSADTSGLESVLGVRPRRPEEPLEDVHHDIAAALQEKTNELVLHMARHLHGLTGASRLCLAGGVALNCVTNQVAFEQGPFEELYVQPAAHDGGLSLGAALHVWNAILGKERGQEMRHAYWGPSYTEAEIDKELAARDGLVVERPEDFEAHVARLLAEGHVIGLFQGAMELGPRALGNRSIIGDPRSRSMRDDLNHKVKHREYFRPLAPSVLSEAVPEWFEIAKETSAGDFMLMAYPAKADKHDRMGAVLHVDNTCRIQAVRADVNPRFHRIISEFEALTGVPMVLNTSFNDQEPIICSPADALATFLKTEIDYLAIGPFLVRKADAVGGREEAAE</sequence>
<dbReference type="SUPFAM" id="SSF53067">
    <property type="entry name" value="Actin-like ATPase domain"/>
    <property type="match status" value="1"/>
</dbReference>
<dbReference type="PANTHER" id="PTHR34847">
    <property type="entry name" value="NODULATION PROTEIN U"/>
    <property type="match status" value="1"/>
</dbReference>
<feature type="domain" description="Carbamoyltransferase C-terminal" evidence="3">
    <location>
        <begin position="397"/>
        <end position="568"/>
    </location>
</feature>
<dbReference type="Gene3D" id="3.90.870.20">
    <property type="entry name" value="Carbamoyltransferase, C-terminal domain"/>
    <property type="match status" value="1"/>
</dbReference>
<reference evidence="5" key="1">
    <citation type="journal article" date="2019" name="Int. J. Syst. Evol. Microbiol.">
        <title>The Global Catalogue of Microorganisms (GCM) 10K type strain sequencing project: providing services to taxonomists for standard genome sequencing and annotation.</title>
        <authorList>
            <consortium name="The Broad Institute Genomics Platform"/>
            <consortium name="The Broad Institute Genome Sequencing Center for Infectious Disease"/>
            <person name="Wu L."/>
            <person name="Ma J."/>
        </authorList>
    </citation>
    <scope>NUCLEOTIDE SEQUENCE [LARGE SCALE GENOMIC DNA]</scope>
    <source>
        <strain evidence="5">JCM 9091</strain>
    </source>
</reference>
<dbReference type="InterPro" id="IPR043129">
    <property type="entry name" value="ATPase_NBD"/>
</dbReference>
<dbReference type="RefSeq" id="WP_234514919.1">
    <property type="nucleotide sequence ID" value="NZ_BAAAUF010000041.1"/>
</dbReference>
<evidence type="ECO:0000313" key="4">
    <source>
        <dbReference type="EMBL" id="GAA3055625.1"/>
    </source>
</evidence>
<comment type="caution">
    <text evidence="4">The sequence shown here is derived from an EMBL/GenBank/DDBJ whole genome shotgun (WGS) entry which is preliminary data.</text>
</comment>
<dbReference type="Pfam" id="PF16861">
    <property type="entry name" value="Carbam_trans_C"/>
    <property type="match status" value="1"/>
</dbReference>
<evidence type="ECO:0000259" key="3">
    <source>
        <dbReference type="Pfam" id="PF16861"/>
    </source>
</evidence>
<comment type="similarity">
    <text evidence="1">Belongs to the NodU/CmcH family.</text>
</comment>
<dbReference type="InterPro" id="IPR051338">
    <property type="entry name" value="NodU/CmcH_Carbamoyltrnsfr"/>
</dbReference>
<evidence type="ECO:0000259" key="2">
    <source>
        <dbReference type="Pfam" id="PF02543"/>
    </source>
</evidence>
<evidence type="ECO:0000256" key="1">
    <source>
        <dbReference type="ARBA" id="ARBA00006129"/>
    </source>
</evidence>
<name>A0ABP6LQM8_9ACTN</name>
<dbReference type="EMBL" id="BAAAUF010000041">
    <property type="protein sequence ID" value="GAA3055625.1"/>
    <property type="molecule type" value="Genomic_DNA"/>
</dbReference>
<feature type="domain" description="Carbamoyltransferase" evidence="2">
    <location>
        <begin position="3"/>
        <end position="345"/>
    </location>
</feature>
<evidence type="ECO:0000313" key="5">
    <source>
        <dbReference type="Proteomes" id="UP001501532"/>
    </source>
</evidence>
<dbReference type="Gene3D" id="3.30.420.40">
    <property type="match status" value="2"/>
</dbReference>
<dbReference type="Pfam" id="PF02543">
    <property type="entry name" value="Carbam_trans_N"/>
    <property type="match status" value="1"/>
</dbReference>
<proteinExistence type="inferred from homology"/>
<accession>A0ABP6LQM8</accession>
<gene>
    <name evidence="4" type="ORF">GCM10010448_43810</name>
</gene>
<organism evidence="4 5">
    <name type="scientific">Streptomyces glomeratus</name>
    <dbReference type="NCBI Taxonomy" id="284452"/>
    <lineage>
        <taxon>Bacteria</taxon>
        <taxon>Bacillati</taxon>
        <taxon>Actinomycetota</taxon>
        <taxon>Actinomycetes</taxon>
        <taxon>Kitasatosporales</taxon>
        <taxon>Streptomycetaceae</taxon>
        <taxon>Streptomyces</taxon>
    </lineage>
</organism>